<dbReference type="PANTHER" id="PTHR10666">
    <property type="entry name" value="UBIQUITIN"/>
    <property type="match status" value="1"/>
</dbReference>
<organism evidence="2 3">
    <name type="scientific">Magnusiomyces paraingens</name>
    <dbReference type="NCBI Taxonomy" id="2606893"/>
    <lineage>
        <taxon>Eukaryota</taxon>
        <taxon>Fungi</taxon>
        <taxon>Dikarya</taxon>
        <taxon>Ascomycota</taxon>
        <taxon>Saccharomycotina</taxon>
        <taxon>Dipodascomycetes</taxon>
        <taxon>Dipodascales</taxon>
        <taxon>Dipodascaceae</taxon>
        <taxon>Magnusiomyces</taxon>
    </lineage>
</organism>
<accession>A0A5E8BX97</accession>
<dbReference type="InterPro" id="IPR000626">
    <property type="entry name" value="Ubiquitin-like_dom"/>
</dbReference>
<dbReference type="GeneID" id="43582735"/>
<dbReference type="SUPFAM" id="SSF54236">
    <property type="entry name" value="Ubiquitin-like"/>
    <property type="match status" value="1"/>
</dbReference>
<name>A0A5E8BX97_9ASCO</name>
<dbReference type="PRINTS" id="PR00348">
    <property type="entry name" value="UBIQUITIN"/>
</dbReference>
<dbReference type="InterPro" id="IPR019956">
    <property type="entry name" value="Ubiquitin_dom"/>
</dbReference>
<dbReference type="Pfam" id="PF00240">
    <property type="entry name" value="ubiquitin"/>
    <property type="match status" value="1"/>
</dbReference>
<dbReference type="OrthoDB" id="428577at2759"/>
<dbReference type="SMART" id="SM00213">
    <property type="entry name" value="UBQ"/>
    <property type="match status" value="1"/>
</dbReference>
<evidence type="ECO:0000313" key="2">
    <source>
        <dbReference type="EMBL" id="VVT54127.1"/>
    </source>
</evidence>
<dbReference type="EMBL" id="CABVLU010000003">
    <property type="protein sequence ID" value="VVT54127.1"/>
    <property type="molecule type" value="Genomic_DNA"/>
</dbReference>
<dbReference type="AlphaFoldDB" id="A0A5E8BX97"/>
<keyword evidence="3" id="KW-1185">Reference proteome</keyword>
<reference evidence="2 3" key="1">
    <citation type="submission" date="2019-09" db="EMBL/GenBank/DDBJ databases">
        <authorList>
            <person name="Brejova B."/>
        </authorList>
    </citation>
    <scope>NUCLEOTIDE SEQUENCE [LARGE SCALE GENOMIC DNA]</scope>
</reference>
<evidence type="ECO:0000259" key="1">
    <source>
        <dbReference type="PROSITE" id="PS50053"/>
    </source>
</evidence>
<evidence type="ECO:0000313" key="3">
    <source>
        <dbReference type="Proteomes" id="UP000398389"/>
    </source>
</evidence>
<protein>
    <recommendedName>
        <fullName evidence="1">Ubiquitin-like domain-containing protein</fullName>
    </recommendedName>
</protein>
<proteinExistence type="predicted"/>
<dbReference type="FunFam" id="3.10.20.90:FF:000222">
    <property type="entry name" value="Polyubiquitin 5"/>
    <property type="match status" value="1"/>
</dbReference>
<dbReference type="Gene3D" id="3.10.20.90">
    <property type="entry name" value="Phosphatidylinositol 3-kinase Catalytic Subunit, Chain A, domain 1"/>
    <property type="match status" value="1"/>
</dbReference>
<dbReference type="InterPro" id="IPR050158">
    <property type="entry name" value="Ubiquitin_ubiquitin-like"/>
</dbReference>
<feature type="domain" description="Ubiquitin-like" evidence="1">
    <location>
        <begin position="1"/>
        <end position="76"/>
    </location>
</feature>
<sequence>MQLNLKSLTGANIKIEVEPKDTPADIKEMVQQKEGIPPEQQKLIWDGKQMDDNKTIEEYKISAGATLHLVLALRGGC</sequence>
<dbReference type="PROSITE" id="PS50053">
    <property type="entry name" value="UBIQUITIN_2"/>
    <property type="match status" value="1"/>
</dbReference>
<dbReference type="RefSeq" id="XP_031854526.1">
    <property type="nucleotide sequence ID" value="XM_031998635.1"/>
</dbReference>
<dbReference type="Proteomes" id="UP000398389">
    <property type="component" value="Unassembled WGS sequence"/>
</dbReference>
<dbReference type="InterPro" id="IPR029071">
    <property type="entry name" value="Ubiquitin-like_domsf"/>
</dbReference>
<gene>
    <name evidence="2" type="ORF">SAPINGB_P003920</name>
</gene>